<name>A0A3B3CYM3_ORYME</name>
<dbReference type="OMA" id="GASPIHE"/>
<evidence type="ECO:0000256" key="5">
    <source>
        <dbReference type="ARBA" id="ARBA00022679"/>
    </source>
</evidence>
<evidence type="ECO:0000256" key="8">
    <source>
        <dbReference type="ARBA" id="ARBA00023128"/>
    </source>
</evidence>
<dbReference type="InterPro" id="IPR005794">
    <property type="entry name" value="Fmt"/>
</dbReference>
<evidence type="ECO:0000313" key="15">
    <source>
        <dbReference type="Proteomes" id="UP000261560"/>
    </source>
</evidence>
<dbReference type="KEGG" id="oml:112152754"/>
<dbReference type="PANTHER" id="PTHR11138">
    <property type="entry name" value="METHIONYL-TRNA FORMYLTRANSFERASE"/>
    <property type="match status" value="1"/>
</dbReference>
<feature type="domain" description="Formyl transferase C-terminal" evidence="13">
    <location>
        <begin position="222"/>
        <end position="323"/>
    </location>
</feature>
<dbReference type="Pfam" id="PF00551">
    <property type="entry name" value="Formyl_trans_N"/>
    <property type="match status" value="1"/>
</dbReference>
<feature type="region of interest" description="Disordered" evidence="11">
    <location>
        <begin position="329"/>
        <end position="361"/>
    </location>
</feature>
<dbReference type="STRING" id="30732.ENSOMEP00000022701"/>
<dbReference type="SUPFAM" id="SSF53328">
    <property type="entry name" value="Formyltransferase"/>
    <property type="match status" value="1"/>
</dbReference>
<dbReference type="GeneTree" id="ENSGT00390000017828"/>
<evidence type="ECO:0000256" key="9">
    <source>
        <dbReference type="ARBA" id="ARBA00052555"/>
    </source>
</evidence>
<keyword evidence="8" id="KW-0496">Mitochondrion</keyword>
<feature type="compositionally biased region" description="Basic residues" evidence="11">
    <location>
        <begin position="351"/>
        <end position="361"/>
    </location>
</feature>
<dbReference type="PANTHER" id="PTHR11138:SF5">
    <property type="entry name" value="METHIONYL-TRNA FORMYLTRANSFERASE, MITOCHONDRIAL"/>
    <property type="match status" value="1"/>
</dbReference>
<reference evidence="14" key="1">
    <citation type="submission" date="2025-08" db="UniProtKB">
        <authorList>
            <consortium name="Ensembl"/>
        </authorList>
    </citation>
    <scope>IDENTIFICATION</scope>
</reference>
<dbReference type="CDD" id="cd08646">
    <property type="entry name" value="FMT_core_Met-tRNA-FMT_N"/>
    <property type="match status" value="1"/>
</dbReference>
<dbReference type="Pfam" id="PF02911">
    <property type="entry name" value="Formyl_trans_C"/>
    <property type="match status" value="1"/>
</dbReference>
<dbReference type="GeneID" id="112152754"/>
<evidence type="ECO:0000256" key="1">
    <source>
        <dbReference type="ARBA" id="ARBA00004173"/>
    </source>
</evidence>
<dbReference type="EC" id="2.1.2.9" evidence="3"/>
<dbReference type="NCBIfam" id="TIGR00460">
    <property type="entry name" value="fmt"/>
    <property type="match status" value="1"/>
</dbReference>
<dbReference type="InterPro" id="IPR011034">
    <property type="entry name" value="Formyl_transferase-like_C_sf"/>
</dbReference>
<dbReference type="InterPro" id="IPR036477">
    <property type="entry name" value="Formyl_transf_N_sf"/>
</dbReference>
<evidence type="ECO:0000256" key="4">
    <source>
        <dbReference type="ARBA" id="ARBA00014185"/>
    </source>
</evidence>
<evidence type="ECO:0000256" key="11">
    <source>
        <dbReference type="SAM" id="MobiDB-lite"/>
    </source>
</evidence>
<keyword evidence="7" id="KW-0809">Transit peptide</keyword>
<dbReference type="FunFam" id="3.40.50.12230:FF:000003">
    <property type="entry name" value="methionyl-tRNA formyltransferase, mitochondrial"/>
    <property type="match status" value="1"/>
</dbReference>
<evidence type="ECO:0000313" key="14">
    <source>
        <dbReference type="Ensembl" id="ENSOMEP00000022701.1"/>
    </source>
</evidence>
<dbReference type="PaxDb" id="30732-ENSOMEP00000022701"/>
<dbReference type="InterPro" id="IPR041711">
    <property type="entry name" value="Met-tRNA-FMT_N"/>
</dbReference>
<protein>
    <recommendedName>
        <fullName evidence="4">Methionyl-tRNA formyltransferase, mitochondrial</fullName>
        <ecNumber evidence="3">2.1.2.9</ecNumber>
    </recommendedName>
</protein>
<dbReference type="RefSeq" id="XP_024138294.1">
    <property type="nucleotide sequence ID" value="XM_024282526.2"/>
</dbReference>
<dbReference type="SUPFAM" id="SSF50486">
    <property type="entry name" value="FMT C-terminal domain-like"/>
    <property type="match status" value="1"/>
</dbReference>
<keyword evidence="15" id="KW-1185">Reference proteome</keyword>
<keyword evidence="6" id="KW-0648">Protein biosynthesis</keyword>
<comment type="similarity">
    <text evidence="2">Belongs to the Fmt family.</text>
</comment>
<proteinExistence type="inferred from homology"/>
<evidence type="ECO:0000256" key="7">
    <source>
        <dbReference type="ARBA" id="ARBA00022946"/>
    </source>
</evidence>
<evidence type="ECO:0000256" key="2">
    <source>
        <dbReference type="ARBA" id="ARBA00010699"/>
    </source>
</evidence>
<dbReference type="Gene3D" id="3.40.50.12230">
    <property type="match status" value="1"/>
</dbReference>
<dbReference type="GO" id="GO:0005739">
    <property type="term" value="C:mitochondrion"/>
    <property type="evidence" value="ECO:0007669"/>
    <property type="project" value="UniProtKB-SubCell"/>
</dbReference>
<dbReference type="AlphaFoldDB" id="A0A3B3CYM3"/>
<dbReference type="OrthoDB" id="10268103at2759"/>
<comment type="catalytic activity">
    <reaction evidence="9">
        <text>L-methionyl-tRNA(fMet) + (6R)-10-formyltetrahydrofolate = N-formyl-L-methionyl-tRNA(fMet) + (6S)-5,6,7,8-tetrahydrofolate + H(+)</text>
        <dbReference type="Rhea" id="RHEA:24380"/>
        <dbReference type="Rhea" id="RHEA-COMP:9952"/>
        <dbReference type="Rhea" id="RHEA-COMP:9953"/>
        <dbReference type="ChEBI" id="CHEBI:15378"/>
        <dbReference type="ChEBI" id="CHEBI:57453"/>
        <dbReference type="ChEBI" id="CHEBI:78530"/>
        <dbReference type="ChEBI" id="CHEBI:78844"/>
        <dbReference type="ChEBI" id="CHEBI:195366"/>
        <dbReference type="EC" id="2.1.2.9"/>
    </reaction>
    <physiologicalReaction direction="left-to-right" evidence="9">
        <dbReference type="Rhea" id="RHEA:24381"/>
    </physiologicalReaction>
</comment>
<dbReference type="InterPro" id="IPR005793">
    <property type="entry name" value="Formyl_trans_C"/>
</dbReference>
<evidence type="ECO:0000256" key="10">
    <source>
        <dbReference type="ARBA" id="ARBA00057846"/>
    </source>
</evidence>
<evidence type="ECO:0000259" key="12">
    <source>
        <dbReference type="Pfam" id="PF00551"/>
    </source>
</evidence>
<comment type="subcellular location">
    <subcellularLocation>
        <location evidence="1">Mitochondrion</location>
    </subcellularLocation>
</comment>
<dbReference type="Proteomes" id="UP000261560">
    <property type="component" value="Unplaced"/>
</dbReference>
<comment type="function">
    <text evidence="10">Methionyl-tRNA formyltransferase that formylates methionyl-tRNA in mitochondria and is crucial for translation initiation.</text>
</comment>
<dbReference type="GO" id="GO:0004479">
    <property type="term" value="F:methionyl-tRNA formyltransferase activity"/>
    <property type="evidence" value="ECO:0007669"/>
    <property type="project" value="UniProtKB-EC"/>
</dbReference>
<reference evidence="14" key="2">
    <citation type="submission" date="2025-09" db="UniProtKB">
        <authorList>
            <consortium name="Ensembl"/>
        </authorList>
    </citation>
    <scope>IDENTIFICATION</scope>
</reference>
<evidence type="ECO:0000259" key="13">
    <source>
        <dbReference type="Pfam" id="PF02911"/>
    </source>
</evidence>
<accession>A0A3B3CYM3</accession>
<dbReference type="Ensembl" id="ENSOMET00000014084.1">
    <property type="protein sequence ID" value="ENSOMEP00000022701.1"/>
    <property type="gene ID" value="ENSOMEG00000002390.1"/>
</dbReference>
<feature type="domain" description="Formyl transferase N-terminal" evidence="12">
    <location>
        <begin position="91"/>
        <end position="198"/>
    </location>
</feature>
<keyword evidence="5" id="KW-0808">Transferase</keyword>
<sequence length="361" mass="39273">MWGSGRAAGALLGALPGAALQRRLSSGGPPWRLLFFGTDQFAVESLRALTCSRSSGAGLVRSVEVVTLPGDVPVRRFARQNRLTVHSWPPELARGRFDVGVVVSFGCLLQESLIQQFPHGILNVHPSLLPRWRGPAPIFHTILQGDAVTGVTIIQILPHKFDVGPILNQELHPVPDGCSADELGASLASKGAQLLLDTLKTLPERIAAKREQGQDGATFAPKISAAMSWVVWEEQTCEQIARLHRAIGWRIPLRTLWMGQTVKLLEFAGQRPLSGQMENAVPGSVHFKKESGALAVRCKDGWVLFKAVLLKKRLTATDFHNGYLHQTLKKDTPHGATEGRFISSRGGGAKGARRRTKSTPI</sequence>
<dbReference type="InterPro" id="IPR002376">
    <property type="entry name" value="Formyl_transf_N"/>
</dbReference>
<evidence type="ECO:0000256" key="6">
    <source>
        <dbReference type="ARBA" id="ARBA00022917"/>
    </source>
</evidence>
<evidence type="ECO:0000256" key="3">
    <source>
        <dbReference type="ARBA" id="ARBA00012261"/>
    </source>
</evidence>
<organism evidence="14 15">
    <name type="scientific">Oryzias melastigma</name>
    <name type="common">Marine medaka</name>
    <dbReference type="NCBI Taxonomy" id="30732"/>
    <lineage>
        <taxon>Eukaryota</taxon>
        <taxon>Metazoa</taxon>
        <taxon>Chordata</taxon>
        <taxon>Craniata</taxon>
        <taxon>Vertebrata</taxon>
        <taxon>Euteleostomi</taxon>
        <taxon>Actinopterygii</taxon>
        <taxon>Neopterygii</taxon>
        <taxon>Teleostei</taxon>
        <taxon>Neoteleostei</taxon>
        <taxon>Acanthomorphata</taxon>
        <taxon>Ovalentaria</taxon>
        <taxon>Atherinomorphae</taxon>
        <taxon>Beloniformes</taxon>
        <taxon>Adrianichthyidae</taxon>
        <taxon>Oryziinae</taxon>
        <taxon>Oryzias</taxon>
    </lineage>
</organism>
<dbReference type="CTD" id="123263"/>